<keyword evidence="1" id="KW-0472">Membrane</keyword>
<feature type="transmembrane region" description="Helical" evidence="1">
    <location>
        <begin position="150"/>
        <end position="170"/>
    </location>
</feature>
<organism evidence="2">
    <name type="scientific">Jonesiaceae bacterium BS-20</name>
    <dbReference type="NCBI Taxonomy" id="3120821"/>
    <lineage>
        <taxon>Bacteria</taxon>
        <taxon>Bacillati</taxon>
        <taxon>Actinomycetota</taxon>
        <taxon>Actinomycetes</taxon>
        <taxon>Micrococcales</taxon>
        <taxon>Jonesiaceae</taxon>
    </lineage>
</organism>
<keyword evidence="1" id="KW-1133">Transmembrane helix</keyword>
<gene>
    <name evidence="2" type="ORF">V5R04_09620</name>
</gene>
<reference evidence="2" key="1">
    <citation type="submission" date="2024-02" db="EMBL/GenBank/DDBJ databases">
        <title>Tomenella chthoni gen. nov. sp. nov., a member of the family Jonesiaceae isolated from bat guano.</title>
        <authorList>
            <person name="Miller S.L."/>
            <person name="King J."/>
            <person name="Sankaranarayanan K."/>
            <person name="Lawson P.A."/>
        </authorList>
    </citation>
    <scope>NUCLEOTIDE SEQUENCE</scope>
    <source>
        <strain evidence="2">BS-20</strain>
    </source>
</reference>
<evidence type="ECO:0000313" key="2">
    <source>
        <dbReference type="EMBL" id="XBH20501.1"/>
    </source>
</evidence>
<dbReference type="AlphaFoldDB" id="A0AAU7DSS1"/>
<keyword evidence="1" id="KW-0812">Transmembrane</keyword>
<dbReference type="EMBL" id="CP146203">
    <property type="protein sequence ID" value="XBH20501.1"/>
    <property type="molecule type" value="Genomic_DNA"/>
</dbReference>
<accession>A0AAU7DSS1</accession>
<sequence length="182" mass="19726">MSRRNSLFSGLGIALEETQLLNLGGEFGSSFSLYCPNDYEPDALFVFTPDVMAKLVDATGVSDLEFVDDRLLIYASVDTFYTPQRLAQASELVTFLADKIGQQTRFYRDLGSSGETASDPFRIEQLTSGNSGNLTVGSQGRRIRTRTTGWQKAGITVVSLAVLTAGVYWVTMVTSALTPGGN</sequence>
<proteinExistence type="predicted"/>
<evidence type="ECO:0000256" key="1">
    <source>
        <dbReference type="SAM" id="Phobius"/>
    </source>
</evidence>
<protein>
    <submittedName>
        <fullName evidence="2">Uncharacterized protein</fullName>
    </submittedName>
</protein>
<name>A0AAU7DSS1_9MICO</name>